<feature type="region of interest" description="Disordered" evidence="1">
    <location>
        <begin position="562"/>
        <end position="590"/>
    </location>
</feature>
<feature type="compositionally biased region" description="Basic and acidic residues" evidence="1">
    <location>
        <begin position="581"/>
        <end position="590"/>
    </location>
</feature>
<evidence type="ECO:0000256" key="1">
    <source>
        <dbReference type="SAM" id="MobiDB-lite"/>
    </source>
</evidence>
<name>A0AAX1Q6N1_9BACI</name>
<dbReference type="EMBL" id="LVYK01000032">
    <property type="protein sequence ID" value="RAS75765.1"/>
    <property type="molecule type" value="Genomic_DNA"/>
</dbReference>
<dbReference type="InterPro" id="IPR021878">
    <property type="entry name" value="TgpA_N"/>
</dbReference>
<gene>
    <name evidence="4" type="ORF">A3864_15225</name>
</gene>
<organism evidence="4 5">
    <name type="scientific">Priestia endophytica</name>
    <dbReference type="NCBI Taxonomy" id="135735"/>
    <lineage>
        <taxon>Bacteria</taxon>
        <taxon>Bacillati</taxon>
        <taxon>Bacillota</taxon>
        <taxon>Bacilli</taxon>
        <taxon>Bacillales</taxon>
        <taxon>Bacillaceae</taxon>
        <taxon>Priestia</taxon>
    </lineage>
</organism>
<dbReference type="SMART" id="SM00460">
    <property type="entry name" value="TGc"/>
    <property type="match status" value="1"/>
</dbReference>
<dbReference type="AlphaFoldDB" id="A0AAX1Q6N1"/>
<dbReference type="Pfam" id="PF01841">
    <property type="entry name" value="Transglut_core"/>
    <property type="match status" value="1"/>
</dbReference>
<reference evidence="4 5" key="1">
    <citation type="submission" date="2016-03" db="EMBL/GenBank/DDBJ databases">
        <title>Comparison of Bacillus endophyticus and B. anthracis characteristics using whole genome sequence analysis and microbiological techniques.</title>
        <authorList>
            <person name="Lekota K.E."/>
            <person name="Mafofo J."/>
            <person name="Rees J."/>
            <person name="Muchadeyi F.C."/>
            <person name="Madoroba E."/>
            <person name="Van Heerden H."/>
        </authorList>
    </citation>
    <scope>NUCLEOTIDE SEQUENCE [LARGE SCALE GENOMIC DNA]</scope>
    <source>
        <strain evidence="4 5">3631_10C</strain>
    </source>
</reference>
<protein>
    <recommendedName>
        <fullName evidence="3">Transglutaminase-like domain-containing protein</fullName>
    </recommendedName>
</protein>
<feature type="transmembrane region" description="Helical" evidence="2">
    <location>
        <begin position="37"/>
        <end position="59"/>
    </location>
</feature>
<keyword evidence="2" id="KW-0812">Transmembrane</keyword>
<evidence type="ECO:0000256" key="2">
    <source>
        <dbReference type="SAM" id="Phobius"/>
    </source>
</evidence>
<dbReference type="SUPFAM" id="SSF54001">
    <property type="entry name" value="Cysteine proteinases"/>
    <property type="match status" value="1"/>
</dbReference>
<feature type="transmembrane region" description="Helical" evidence="2">
    <location>
        <begin position="193"/>
        <end position="215"/>
    </location>
</feature>
<evidence type="ECO:0000313" key="4">
    <source>
        <dbReference type="EMBL" id="RAS75765.1"/>
    </source>
</evidence>
<dbReference type="Proteomes" id="UP000250174">
    <property type="component" value="Unassembled WGS sequence"/>
</dbReference>
<evidence type="ECO:0000259" key="3">
    <source>
        <dbReference type="SMART" id="SM00460"/>
    </source>
</evidence>
<feature type="transmembrane region" description="Helical" evidence="2">
    <location>
        <begin position="111"/>
        <end position="132"/>
    </location>
</feature>
<proteinExistence type="predicted"/>
<dbReference type="Gene3D" id="3.10.620.30">
    <property type="match status" value="1"/>
</dbReference>
<dbReference type="RefSeq" id="WP_113765727.1">
    <property type="nucleotide sequence ID" value="NZ_LVYK01000032.1"/>
</dbReference>
<feature type="transmembrane region" description="Helical" evidence="2">
    <location>
        <begin position="71"/>
        <end position="91"/>
    </location>
</feature>
<sequence length="723" mass="83631">MHNKMNVFTQLLLYFGSFFLLWEWLKPLETVTNTGGIQYFLTFIILNFLLAIFVPSLLIKWTVKLVYMYWSLYQMFGEGGLADFSLLSILVENLSKDFASSSWMDVYSLTTLSRTVLFFLILWVMCYVIYYWVILQKNIFFFLLLTLIYVTILDTFSPYDAFVPIIRIVFIGLFLLSFLHFERLKEVTENRRISRKMTMLSLIIIMISMTAAYIAPKPSPQWPDPVPYLQGYAEGVYNGDSGSGQKKVGFGEDDSELGGGFSGDDTLIFTAATTQDNYWKIETKNTYTGKGWVASEDETNEYELDNLKGIFQYNKETVPNEKAEAELTFANPSSLIMYPASFNTISSKPESDFLVQSVEKERIVSEQGEVKSLQYTYDYPEYKVEILRGLGSEKDEKEGNPLFQQTYTQLPENVPQRVRDLAVEITGDQTNRYDKAKAIEYYFSENPYVYDTEDIAVPKENEDYVDQFLFETKRGYCDNFSTSMVVLLRSVDIPARWVKGYTQGSYVETEGDKDIYEVTENNAHSWVEVYFPTLGWVPFEPTKSFSNPYDFTYDLEENENAAVEESDDTRATPAAAQPVQEEEKSTAKEAKESGNGLLSSVSIDKIWVILLFLTALIGVILYVTRQKWMPTFLIRMYRPKDDKASFNKAYKSLLKQWQRKGVAREKGQTLRQFAAEVDERIGTKEMSKLTFYYEEMVYREQYKREDSTAIIELWENLIKKASS</sequence>
<feature type="transmembrane region" description="Helical" evidence="2">
    <location>
        <begin position="7"/>
        <end position="25"/>
    </location>
</feature>
<feature type="domain" description="Transglutaminase-like" evidence="3">
    <location>
        <begin position="469"/>
        <end position="543"/>
    </location>
</feature>
<dbReference type="PANTHER" id="PTHR42736:SF1">
    <property type="entry name" value="PROTEIN-GLUTAMINE GAMMA-GLUTAMYLTRANSFERASE"/>
    <property type="match status" value="1"/>
</dbReference>
<dbReference type="Pfam" id="PF11992">
    <property type="entry name" value="TgpA_N"/>
    <property type="match status" value="1"/>
</dbReference>
<comment type="caution">
    <text evidence="4">The sequence shown here is derived from an EMBL/GenBank/DDBJ whole genome shotgun (WGS) entry which is preliminary data.</text>
</comment>
<keyword evidence="2" id="KW-0472">Membrane</keyword>
<dbReference type="InterPro" id="IPR038765">
    <property type="entry name" value="Papain-like_cys_pep_sf"/>
</dbReference>
<feature type="transmembrane region" description="Helical" evidence="2">
    <location>
        <begin position="606"/>
        <end position="624"/>
    </location>
</feature>
<dbReference type="PANTHER" id="PTHR42736">
    <property type="entry name" value="PROTEIN-GLUTAMINE GAMMA-GLUTAMYLTRANSFERASE"/>
    <property type="match status" value="1"/>
</dbReference>
<accession>A0AAX1Q6N1</accession>
<dbReference type="InterPro" id="IPR002931">
    <property type="entry name" value="Transglutaminase-like"/>
</dbReference>
<dbReference type="InterPro" id="IPR052901">
    <property type="entry name" value="Bact_TGase-like"/>
</dbReference>
<feature type="transmembrane region" description="Helical" evidence="2">
    <location>
        <begin position="139"/>
        <end position="156"/>
    </location>
</feature>
<keyword evidence="2" id="KW-1133">Transmembrane helix</keyword>
<evidence type="ECO:0000313" key="5">
    <source>
        <dbReference type="Proteomes" id="UP000250174"/>
    </source>
</evidence>
<feature type="transmembrane region" description="Helical" evidence="2">
    <location>
        <begin position="162"/>
        <end position="181"/>
    </location>
</feature>